<dbReference type="AlphaFoldDB" id="A0A8C3PKM4"/>
<evidence type="ECO:0000256" key="3">
    <source>
        <dbReference type="ARBA" id="ARBA00023054"/>
    </source>
</evidence>
<dbReference type="Ensembl" id="ENSCPGT00000009537.1">
    <property type="protein sequence ID" value="ENSCPGP00000008690.1"/>
    <property type="gene ID" value="ENSCPGG00000006050.1"/>
</dbReference>
<dbReference type="FunFam" id="3.40.50.11210:FF:000002">
    <property type="entry name" value="Signal-induced proliferation-associated 1-like protein 1"/>
    <property type="match status" value="1"/>
</dbReference>
<evidence type="ECO:0000256" key="1">
    <source>
        <dbReference type="ARBA" id="ARBA00022468"/>
    </source>
</evidence>
<dbReference type="InterPro" id="IPR035974">
    <property type="entry name" value="Rap/Ran-GAP_sf"/>
</dbReference>
<organism evidence="5 6">
    <name type="scientific">Calidris pygmaea</name>
    <name type="common">Spoon-billed sandpiper</name>
    <dbReference type="NCBI Taxonomy" id="425635"/>
    <lineage>
        <taxon>Eukaryota</taxon>
        <taxon>Metazoa</taxon>
        <taxon>Chordata</taxon>
        <taxon>Craniata</taxon>
        <taxon>Vertebrata</taxon>
        <taxon>Euteleostomi</taxon>
        <taxon>Archelosauria</taxon>
        <taxon>Archosauria</taxon>
        <taxon>Dinosauria</taxon>
        <taxon>Saurischia</taxon>
        <taxon>Theropoda</taxon>
        <taxon>Coelurosauria</taxon>
        <taxon>Aves</taxon>
        <taxon>Neognathae</taxon>
        <taxon>Neoaves</taxon>
        <taxon>Charadriiformes</taxon>
        <taxon>Scolopacidae</taxon>
        <taxon>Calidris</taxon>
    </lineage>
</organism>
<dbReference type="PANTHER" id="PTHR15711">
    <property type="entry name" value="RAP GTPASE-ACTIVATING PROTEIN"/>
    <property type="match status" value="1"/>
</dbReference>
<dbReference type="Proteomes" id="UP000694419">
    <property type="component" value="Unplaced"/>
</dbReference>
<dbReference type="SUPFAM" id="SSF111347">
    <property type="entry name" value="Rap/Ran-GAP"/>
    <property type="match status" value="1"/>
</dbReference>
<protein>
    <submittedName>
        <fullName evidence="5">Signal induced proliferation associated 1 like 3</fullName>
    </submittedName>
</protein>
<dbReference type="Pfam" id="PF02145">
    <property type="entry name" value="Rap_GAP"/>
    <property type="match status" value="1"/>
</dbReference>
<feature type="domain" description="Rap-GAP" evidence="4">
    <location>
        <begin position="53"/>
        <end position="266"/>
    </location>
</feature>
<sequence length="430" mass="47474">MSPWGDPKFPWGGAFCPPSPIFSGTLRHPPIPSGDWGWGHPMSDPPPPPNFFPLFPPPPQLCRRHKVGILYCKAGQSSEEEMYNNEEAGPPFEEFLSLLGEKVCLKAFSKYAAQLDTKTDSTGTHSLYTTYQDYEIMFHVSTMLPYTPNNRQQLLRKRHIGNDIVTIIFQEPGALPFTPQNIRSHFQHVFIIVLLGQQLDSTVAVTRSKDVPPFGPPIPNGVTFRKSDVFRDFLLAKVINAENAAHKSDKFHTMATRTRQEYLKDLAENYITNTPIDSAGKFNLISLASKKKEKTKARAGSTKGHRFWVPWVPPAPGAMSTKGHQLQVPWGPLASCPMSTKGHRLHVPQLPPALGAISTKGHRFHVPWVPPASGAMGATGFMAHGHQGPPASCATVATSFMCHGGLQLWVPQALRATGFMCHSCHQLQVP</sequence>
<dbReference type="GO" id="GO:0005096">
    <property type="term" value="F:GTPase activator activity"/>
    <property type="evidence" value="ECO:0007669"/>
    <property type="project" value="UniProtKB-KW"/>
</dbReference>
<dbReference type="InterPro" id="IPR000331">
    <property type="entry name" value="Rap/Ran_GAP_dom"/>
</dbReference>
<proteinExistence type="predicted"/>
<evidence type="ECO:0000313" key="6">
    <source>
        <dbReference type="Proteomes" id="UP000694419"/>
    </source>
</evidence>
<reference evidence="5" key="1">
    <citation type="submission" date="2025-08" db="UniProtKB">
        <authorList>
            <consortium name="Ensembl"/>
        </authorList>
    </citation>
    <scope>IDENTIFICATION</scope>
</reference>
<dbReference type="InterPro" id="IPR050989">
    <property type="entry name" value="Rap1_Ran_GAP"/>
</dbReference>
<dbReference type="GO" id="GO:0051056">
    <property type="term" value="P:regulation of small GTPase mediated signal transduction"/>
    <property type="evidence" value="ECO:0007669"/>
    <property type="project" value="InterPro"/>
</dbReference>
<keyword evidence="1" id="KW-0343">GTPase activation</keyword>
<dbReference type="Gene3D" id="3.40.50.11210">
    <property type="entry name" value="Rap/Ran-GAP"/>
    <property type="match status" value="1"/>
</dbReference>
<evidence type="ECO:0000256" key="2">
    <source>
        <dbReference type="ARBA" id="ARBA00022553"/>
    </source>
</evidence>
<dbReference type="GO" id="GO:0003382">
    <property type="term" value="P:epithelial cell morphogenesis"/>
    <property type="evidence" value="ECO:0007669"/>
    <property type="project" value="TreeGrafter"/>
</dbReference>
<reference evidence="5" key="2">
    <citation type="submission" date="2025-09" db="UniProtKB">
        <authorList>
            <consortium name="Ensembl"/>
        </authorList>
    </citation>
    <scope>IDENTIFICATION</scope>
</reference>
<keyword evidence="3" id="KW-0175">Coiled coil</keyword>
<dbReference type="PANTHER" id="PTHR15711:SF15">
    <property type="entry name" value="SIGNAL-INDUCED PROLIFERATION-ASSOCIATED 1-LIKE PROTEIN 3"/>
    <property type="match status" value="1"/>
</dbReference>
<keyword evidence="2" id="KW-0597">Phosphoprotein</keyword>
<dbReference type="GO" id="GO:0005794">
    <property type="term" value="C:Golgi apparatus"/>
    <property type="evidence" value="ECO:0007669"/>
    <property type="project" value="TreeGrafter"/>
</dbReference>
<evidence type="ECO:0000313" key="5">
    <source>
        <dbReference type="Ensembl" id="ENSCPGP00000008690.1"/>
    </source>
</evidence>
<name>A0A8C3PKM4_9CHAR</name>
<accession>A0A8C3PKM4</accession>
<dbReference type="PROSITE" id="PS50085">
    <property type="entry name" value="RAPGAP"/>
    <property type="match status" value="1"/>
</dbReference>
<evidence type="ECO:0000259" key="4">
    <source>
        <dbReference type="PROSITE" id="PS50085"/>
    </source>
</evidence>
<keyword evidence="6" id="KW-1185">Reference proteome</keyword>
<dbReference type="GO" id="GO:0005886">
    <property type="term" value="C:plasma membrane"/>
    <property type="evidence" value="ECO:0007669"/>
    <property type="project" value="TreeGrafter"/>
</dbReference>
<dbReference type="GO" id="GO:0090162">
    <property type="term" value="P:establishment of epithelial cell polarity"/>
    <property type="evidence" value="ECO:0007669"/>
    <property type="project" value="TreeGrafter"/>
</dbReference>